<evidence type="ECO:0000313" key="1">
    <source>
        <dbReference type="EMBL" id="MFC6202168.1"/>
    </source>
</evidence>
<name>A0ABW1SKR3_9LACO</name>
<proteinExistence type="predicted"/>
<dbReference type="RefSeq" id="WP_137615439.1">
    <property type="nucleotide sequence ID" value="NZ_BJDI01000003.1"/>
</dbReference>
<sequence length="115" mass="13934">MLKESKTLLANFDQYFLRRYQWRYHLMIVDNHLFDCYTFFLQAQRANEKLLHSYDLLEIPRDEALYQQVLADLQVHTKLSIEFRNTHHLVHPGTNIVHDLEHGHGRSTKYHREQS</sequence>
<organism evidence="1 2">
    <name type="scientific">Lactiplantibacillus nangangensis</name>
    <dbReference type="NCBI Taxonomy" id="2559917"/>
    <lineage>
        <taxon>Bacteria</taxon>
        <taxon>Bacillati</taxon>
        <taxon>Bacillota</taxon>
        <taxon>Bacilli</taxon>
        <taxon>Lactobacillales</taxon>
        <taxon>Lactobacillaceae</taxon>
        <taxon>Lactiplantibacillus</taxon>
    </lineage>
</organism>
<gene>
    <name evidence="1" type="ORF">ACFP1L_09835</name>
</gene>
<comment type="caution">
    <text evidence="1">The sequence shown here is derived from an EMBL/GenBank/DDBJ whole genome shotgun (WGS) entry which is preliminary data.</text>
</comment>
<reference evidence="2" key="1">
    <citation type="journal article" date="2019" name="Int. J. Syst. Evol. Microbiol.">
        <title>The Global Catalogue of Microorganisms (GCM) 10K type strain sequencing project: providing services to taxonomists for standard genome sequencing and annotation.</title>
        <authorList>
            <consortium name="The Broad Institute Genomics Platform"/>
            <consortium name="The Broad Institute Genome Sequencing Center for Infectious Disease"/>
            <person name="Wu L."/>
            <person name="Ma J."/>
        </authorList>
    </citation>
    <scope>NUCLEOTIDE SEQUENCE [LARGE SCALE GENOMIC DNA]</scope>
    <source>
        <strain evidence="2">CCM 8930</strain>
    </source>
</reference>
<dbReference type="EMBL" id="JBHSSE010000018">
    <property type="protein sequence ID" value="MFC6202168.1"/>
    <property type="molecule type" value="Genomic_DNA"/>
</dbReference>
<accession>A0ABW1SKR3</accession>
<dbReference type="Proteomes" id="UP001596171">
    <property type="component" value="Unassembled WGS sequence"/>
</dbReference>
<protein>
    <submittedName>
        <fullName evidence="1">Uncharacterized protein</fullName>
    </submittedName>
</protein>
<keyword evidence="2" id="KW-1185">Reference proteome</keyword>
<evidence type="ECO:0000313" key="2">
    <source>
        <dbReference type="Proteomes" id="UP001596171"/>
    </source>
</evidence>